<protein>
    <recommendedName>
        <fullName evidence="4">SnoaL-like domain-containing protein</fullName>
    </recommendedName>
</protein>
<reference evidence="2" key="1">
    <citation type="journal article" date="2020" name="Phytopathology">
        <title>Genome sequence of the chestnut blight fungus Cryphonectria parasitica EP155: A fundamental resource for an archetypical invasive plant pathogen.</title>
        <authorList>
            <person name="Crouch J.A."/>
            <person name="Dawe A."/>
            <person name="Aerts A."/>
            <person name="Barry K."/>
            <person name="Churchill A.C.L."/>
            <person name="Grimwood J."/>
            <person name="Hillman B."/>
            <person name="Milgroom M.G."/>
            <person name="Pangilinan J."/>
            <person name="Smith M."/>
            <person name="Salamov A."/>
            <person name="Schmutz J."/>
            <person name="Yadav J."/>
            <person name="Grigoriev I.V."/>
            <person name="Nuss D."/>
        </authorList>
    </citation>
    <scope>NUCLEOTIDE SEQUENCE</scope>
    <source>
        <strain evidence="2">EP155</strain>
    </source>
</reference>
<evidence type="ECO:0000256" key="1">
    <source>
        <dbReference type="SAM" id="MobiDB-lite"/>
    </source>
</evidence>
<feature type="region of interest" description="Disordered" evidence="1">
    <location>
        <begin position="1"/>
        <end position="21"/>
    </location>
</feature>
<comment type="caution">
    <text evidence="2">The sequence shown here is derived from an EMBL/GenBank/DDBJ whole genome shotgun (WGS) entry which is preliminary data.</text>
</comment>
<dbReference type="InterPro" id="IPR032710">
    <property type="entry name" value="NTF2-like_dom_sf"/>
</dbReference>
<dbReference type="AlphaFoldDB" id="A0A9P4XQM5"/>
<dbReference type="OrthoDB" id="2400485at2759"/>
<dbReference type="PANTHER" id="PTHR34213">
    <property type="entry name" value="NUCLEAR TRANSPORT FACTOR 2 (NTF2) FAMILY PROTEIN"/>
    <property type="match status" value="1"/>
</dbReference>
<dbReference type="Proteomes" id="UP000803844">
    <property type="component" value="Unassembled WGS sequence"/>
</dbReference>
<dbReference type="PANTHER" id="PTHR34213:SF2">
    <property type="entry name" value="NUCLEAR TRANSPORT FACTOR 2 (NTF2) FAMILY PROTEIN"/>
    <property type="match status" value="1"/>
</dbReference>
<dbReference type="RefSeq" id="XP_040771008.1">
    <property type="nucleotide sequence ID" value="XM_040918035.1"/>
</dbReference>
<evidence type="ECO:0000313" key="2">
    <source>
        <dbReference type="EMBL" id="KAF3760029.1"/>
    </source>
</evidence>
<dbReference type="GeneID" id="63835164"/>
<accession>A0A9P4XQM5</accession>
<evidence type="ECO:0008006" key="4">
    <source>
        <dbReference type="Google" id="ProtNLM"/>
    </source>
</evidence>
<dbReference type="EMBL" id="MU032354">
    <property type="protein sequence ID" value="KAF3760029.1"/>
    <property type="molecule type" value="Genomic_DNA"/>
</dbReference>
<sequence length="197" mass="21448">MATQTPPVRAQGVTGGAGGTPSFSSLGIKNTNINTAPGVQLTEQHKVLVGSVLDLFEGNPTLKHFSVWSQDATFTDPLTVATGYHKYAAQFYGLPALFKPIELQNHQVTSAGNPIELEMSNKYVVKGIKKEQVINSIVRIHVGSDGKIDKVEDRWNGNLPDGAISDAFRKLNAVTVPTFVKVPKTEEEDMKMKAERE</sequence>
<keyword evidence="3" id="KW-1185">Reference proteome</keyword>
<evidence type="ECO:0000313" key="3">
    <source>
        <dbReference type="Proteomes" id="UP000803844"/>
    </source>
</evidence>
<dbReference type="SUPFAM" id="SSF54427">
    <property type="entry name" value="NTF2-like"/>
    <property type="match status" value="1"/>
</dbReference>
<proteinExistence type="predicted"/>
<gene>
    <name evidence="2" type="ORF">M406DRAFT_269825</name>
</gene>
<organism evidence="2 3">
    <name type="scientific">Cryphonectria parasitica (strain ATCC 38755 / EP155)</name>
    <dbReference type="NCBI Taxonomy" id="660469"/>
    <lineage>
        <taxon>Eukaryota</taxon>
        <taxon>Fungi</taxon>
        <taxon>Dikarya</taxon>
        <taxon>Ascomycota</taxon>
        <taxon>Pezizomycotina</taxon>
        <taxon>Sordariomycetes</taxon>
        <taxon>Sordariomycetidae</taxon>
        <taxon>Diaporthales</taxon>
        <taxon>Cryphonectriaceae</taxon>
        <taxon>Cryphonectria-Endothia species complex</taxon>
        <taxon>Cryphonectria</taxon>
    </lineage>
</organism>
<name>A0A9P4XQM5_CRYP1</name>